<keyword evidence="2" id="KW-0813">Transport</keyword>
<dbReference type="InterPro" id="IPR036458">
    <property type="entry name" value="Na:dicarbo_symporter_sf"/>
</dbReference>
<feature type="transmembrane region" description="Helical" evidence="8">
    <location>
        <begin position="350"/>
        <end position="374"/>
    </location>
</feature>
<feature type="transmembrane region" description="Helical" evidence="8">
    <location>
        <begin position="44"/>
        <end position="61"/>
    </location>
</feature>
<keyword evidence="6 8" id="KW-1133">Transmembrane helix</keyword>
<keyword evidence="3" id="KW-1003">Cell membrane</keyword>
<evidence type="ECO:0000256" key="5">
    <source>
        <dbReference type="ARBA" id="ARBA00022847"/>
    </source>
</evidence>
<dbReference type="OrthoDB" id="9766690at2"/>
<feature type="transmembrane region" description="Helical" evidence="8">
    <location>
        <begin position="82"/>
        <end position="105"/>
    </location>
</feature>
<evidence type="ECO:0000313" key="9">
    <source>
        <dbReference type="EMBL" id="SEQ97531.1"/>
    </source>
</evidence>
<reference evidence="10" key="1">
    <citation type="submission" date="2016-10" db="EMBL/GenBank/DDBJ databases">
        <authorList>
            <person name="Varghese N."/>
            <person name="Submissions S."/>
        </authorList>
    </citation>
    <scope>NUCLEOTIDE SEQUENCE [LARGE SCALE GENOMIC DNA]</scope>
    <source>
        <strain evidence="10">8N4</strain>
    </source>
</reference>
<dbReference type="PANTHER" id="PTHR42865:SF1">
    <property type="entry name" value="AEROBIC C4-DICARBOXYLATE TRANSPORT PROTEIN"/>
    <property type="match status" value="1"/>
</dbReference>
<gene>
    <name evidence="9" type="ORF">SAMN05216522_10995</name>
</gene>
<feature type="transmembrane region" description="Helical" evidence="8">
    <location>
        <begin position="221"/>
        <end position="254"/>
    </location>
</feature>
<dbReference type="EMBL" id="FOGC01000009">
    <property type="protein sequence ID" value="SEQ97531.1"/>
    <property type="molecule type" value="Genomic_DNA"/>
</dbReference>
<feature type="transmembrane region" description="Helical" evidence="8">
    <location>
        <begin position="298"/>
        <end position="318"/>
    </location>
</feature>
<dbReference type="PROSITE" id="PS51257">
    <property type="entry name" value="PROKAR_LIPOPROTEIN"/>
    <property type="match status" value="1"/>
</dbReference>
<evidence type="ECO:0000256" key="2">
    <source>
        <dbReference type="ARBA" id="ARBA00022448"/>
    </source>
</evidence>
<feature type="transmembrane region" description="Helical" evidence="8">
    <location>
        <begin position="12"/>
        <end position="32"/>
    </location>
</feature>
<keyword evidence="10" id="KW-1185">Reference proteome</keyword>
<organism evidence="9 10">
    <name type="scientific">Rosenbergiella nectarea</name>
    <dbReference type="NCBI Taxonomy" id="988801"/>
    <lineage>
        <taxon>Bacteria</taxon>
        <taxon>Pseudomonadati</taxon>
        <taxon>Pseudomonadota</taxon>
        <taxon>Gammaproteobacteria</taxon>
        <taxon>Enterobacterales</taxon>
        <taxon>Erwiniaceae</taxon>
        <taxon>Rosenbergiella</taxon>
    </lineage>
</organism>
<proteinExistence type="predicted"/>
<dbReference type="AlphaFoldDB" id="A0A1H9KEI9"/>
<dbReference type="Pfam" id="PF00375">
    <property type="entry name" value="SDF"/>
    <property type="match status" value="1"/>
</dbReference>
<feature type="transmembrane region" description="Helical" evidence="8">
    <location>
        <begin position="189"/>
        <end position="209"/>
    </location>
</feature>
<name>A0A1H9KEI9_9GAMM</name>
<dbReference type="Proteomes" id="UP000242515">
    <property type="component" value="Unassembled WGS sequence"/>
</dbReference>
<dbReference type="GO" id="GO:0015138">
    <property type="term" value="F:fumarate transmembrane transporter activity"/>
    <property type="evidence" value="ECO:0007669"/>
    <property type="project" value="TreeGrafter"/>
</dbReference>
<dbReference type="GO" id="GO:0015141">
    <property type="term" value="F:succinate transmembrane transporter activity"/>
    <property type="evidence" value="ECO:0007669"/>
    <property type="project" value="TreeGrafter"/>
</dbReference>
<protein>
    <submittedName>
        <fullName evidence="9">Aerobic C4-dicarboxylate transport protein</fullName>
    </submittedName>
</protein>
<evidence type="ECO:0000256" key="3">
    <source>
        <dbReference type="ARBA" id="ARBA00022475"/>
    </source>
</evidence>
<dbReference type="Gene3D" id="1.10.3860.10">
    <property type="entry name" value="Sodium:dicarboxylate symporter"/>
    <property type="match status" value="1"/>
</dbReference>
<dbReference type="GO" id="GO:0070778">
    <property type="term" value="P:L-aspartate transmembrane transport"/>
    <property type="evidence" value="ECO:0007669"/>
    <property type="project" value="TreeGrafter"/>
</dbReference>
<feature type="transmembrane region" description="Helical" evidence="8">
    <location>
        <begin position="151"/>
        <end position="168"/>
    </location>
</feature>
<keyword evidence="7 8" id="KW-0472">Membrane</keyword>
<dbReference type="STRING" id="988801.SAMN05216522_10995"/>
<dbReference type="PANTHER" id="PTHR42865">
    <property type="entry name" value="PROTON/GLUTAMATE-ASPARTATE SYMPORTER"/>
    <property type="match status" value="1"/>
</dbReference>
<evidence type="ECO:0000256" key="1">
    <source>
        <dbReference type="ARBA" id="ARBA00004651"/>
    </source>
</evidence>
<dbReference type="RefSeq" id="WP_092676980.1">
    <property type="nucleotide sequence ID" value="NZ_FOGC01000009.1"/>
</dbReference>
<evidence type="ECO:0000256" key="4">
    <source>
        <dbReference type="ARBA" id="ARBA00022692"/>
    </source>
</evidence>
<evidence type="ECO:0000256" key="8">
    <source>
        <dbReference type="SAM" id="Phobius"/>
    </source>
</evidence>
<dbReference type="SUPFAM" id="SSF118215">
    <property type="entry name" value="Proton glutamate symport protein"/>
    <property type="match status" value="1"/>
</dbReference>
<dbReference type="PRINTS" id="PR00173">
    <property type="entry name" value="EDTRNSPORT"/>
</dbReference>
<dbReference type="GO" id="GO:0005886">
    <property type="term" value="C:plasma membrane"/>
    <property type="evidence" value="ECO:0007669"/>
    <property type="project" value="UniProtKB-SubCell"/>
</dbReference>
<evidence type="ECO:0000313" key="10">
    <source>
        <dbReference type="Proteomes" id="UP000242515"/>
    </source>
</evidence>
<dbReference type="FunFam" id="1.10.3860.10:FF:000001">
    <property type="entry name" value="C4-dicarboxylate transport protein"/>
    <property type="match status" value="1"/>
</dbReference>
<keyword evidence="4 8" id="KW-0812">Transmembrane</keyword>
<dbReference type="InterPro" id="IPR001991">
    <property type="entry name" value="Na-dicarboxylate_symporter"/>
</dbReference>
<evidence type="ECO:0000256" key="6">
    <source>
        <dbReference type="ARBA" id="ARBA00022989"/>
    </source>
</evidence>
<evidence type="ECO:0000256" key="7">
    <source>
        <dbReference type="ARBA" id="ARBA00023136"/>
    </source>
</evidence>
<accession>A0A1H9KEI9</accession>
<comment type="subcellular location">
    <subcellularLocation>
        <location evidence="1">Cell membrane</location>
        <topology evidence="1">Multi-pass membrane protein</topology>
    </subcellularLocation>
</comment>
<dbReference type="GO" id="GO:0015366">
    <property type="term" value="F:malate:proton symporter activity"/>
    <property type="evidence" value="ECO:0007669"/>
    <property type="project" value="TreeGrafter"/>
</dbReference>
<sequence length="434" mass="46356">MTHTLFKIRHSIFIQVLIALVIGTALGCLYPAIADSLKPLGDSFIKLIKMVTAPLVFVIIVQGISSHSELKQVGRIVGKTLLYFEIITLLALVLGLVGAQVTHIGQGIHLSNMEMGATDKLNHLSSLQSFGDFFLNLIPDTFIGAFARGDTLQVLLISILFGVSLNISGEAGKPVITFINSLSHILFRLMAMLVKVAPLGVLGAVAYMVGHYGVHSLTSLLGFLFLYTGICALFVIVVLGGITRLTGISFIALLLYLREELTIVLGTTASDVVLPQLMKKLEFLGISKSTVGLVIPTGYSFNLDGFSIYLTLAVVFIANATGIDLGWSEIALILGVAVFTSKGAHGVPGAAIVILAATLSAIPSLPLAALAFLLPIDWLMGIPRALTNVLGNCVATLVIAKWENDLDLVRARQVLNQDIPYKNVNKENTLAAEQ</sequence>
<keyword evidence="5" id="KW-0769">Symport</keyword>